<proteinExistence type="predicted"/>
<protein>
    <submittedName>
        <fullName evidence="1">IncF plasmid conjugative transfer pilus assemblyprotein TraC</fullName>
    </submittedName>
</protein>
<organism evidence="1">
    <name type="scientific">Vibrio tasmaniensis</name>
    <dbReference type="NCBI Taxonomy" id="212663"/>
    <lineage>
        <taxon>Bacteria</taxon>
        <taxon>Pseudomonadati</taxon>
        <taxon>Pseudomonadota</taxon>
        <taxon>Gammaproteobacteria</taxon>
        <taxon>Vibrionales</taxon>
        <taxon>Vibrionaceae</taxon>
        <taxon>Vibrio</taxon>
    </lineage>
</organism>
<name>A0A0H3ZRV4_9VIBR</name>
<dbReference type="AlphaFoldDB" id="A0A0H3ZRV4"/>
<accession>A0A0H3ZRV4</accession>
<evidence type="ECO:0000313" key="1">
    <source>
        <dbReference type="EMBL" id="AKN36341.1"/>
    </source>
</evidence>
<sequence>MKQGMPSIEAIDATAQHFYGQEIADYQQALQQKAQGVSYDV</sequence>
<dbReference type="EMBL" id="KP795485">
    <property type="protein sequence ID" value="AKN36341.1"/>
    <property type="molecule type" value="Genomic_DNA"/>
</dbReference>
<reference evidence="1" key="1">
    <citation type="journal article" date="2015" name="MBio">
        <title>Eco-Evolutionary Dynamics of Episomes among Ecologically Cohesive Bacterial Populations.</title>
        <authorList>
            <person name="Xue H."/>
            <person name="Cordero O.X."/>
            <person name="Camas F.M."/>
            <person name="Trimble W."/>
            <person name="Meyer F."/>
            <person name="Guglielmini J."/>
            <person name="Rocha E.P."/>
            <person name="Polz M.F."/>
        </authorList>
    </citation>
    <scope>NUCLEOTIDE SEQUENCE</scope>
    <source>
        <strain evidence="1">FF_112</strain>
    </source>
</reference>